<dbReference type="Proteomes" id="UP000307217">
    <property type="component" value="Unassembled WGS sequence"/>
</dbReference>
<dbReference type="EMBL" id="PNBW01000063">
    <property type="protein sequence ID" value="TMO73200.1"/>
    <property type="molecule type" value="Genomic_DNA"/>
</dbReference>
<dbReference type="Proteomes" id="UP000307164">
    <property type="component" value="Unassembled WGS sequence"/>
</dbReference>
<comment type="caution">
    <text evidence="2">The sequence shown here is derived from an EMBL/GenBank/DDBJ whole genome shotgun (WGS) entry which is preliminary data.</text>
</comment>
<evidence type="ECO:0000313" key="3">
    <source>
        <dbReference type="EMBL" id="TMO73200.1"/>
    </source>
</evidence>
<dbReference type="OrthoDB" id="6290363at2"/>
<organism evidence="2 5">
    <name type="scientific">Pseudoalteromonas aurantia</name>
    <dbReference type="NCBI Taxonomy" id="43654"/>
    <lineage>
        <taxon>Bacteria</taxon>
        <taxon>Pseudomonadati</taxon>
        <taxon>Pseudomonadota</taxon>
        <taxon>Gammaproteobacteria</taxon>
        <taxon>Alteromonadales</taxon>
        <taxon>Pseudoalteromonadaceae</taxon>
        <taxon>Pseudoalteromonas</taxon>
    </lineage>
</organism>
<gene>
    <name evidence="2" type="ORF">CWC19_18565</name>
    <name evidence="3" type="ORF">CWC20_13775</name>
</gene>
<feature type="signal peptide" evidence="1">
    <location>
        <begin position="1"/>
        <end position="21"/>
    </location>
</feature>
<evidence type="ECO:0000313" key="5">
    <source>
        <dbReference type="Proteomes" id="UP000307217"/>
    </source>
</evidence>
<protein>
    <submittedName>
        <fullName evidence="2">Uncharacterized protein</fullName>
    </submittedName>
</protein>
<name>A0A5S3V0X6_9GAMM</name>
<dbReference type="AlphaFoldDB" id="A0A5S3V0X6"/>
<reference evidence="2 5" key="1">
    <citation type="submission" date="2018-01" db="EMBL/GenBank/DDBJ databases">
        <authorList>
            <person name="Paulsen S."/>
            <person name="Gram L.K."/>
        </authorList>
    </citation>
    <scope>NUCLEOTIDE SEQUENCE [LARGE SCALE GENOMIC DNA]</scope>
    <source>
        <strain evidence="2 5">S3790</strain>
        <strain evidence="3">S3895</strain>
    </source>
</reference>
<feature type="chain" id="PRO_5024322341" evidence="1">
    <location>
        <begin position="22"/>
        <end position="176"/>
    </location>
</feature>
<reference evidence="5" key="2">
    <citation type="submission" date="2019-06" db="EMBL/GenBank/DDBJ databases">
        <title>Co-occurence of chitin degradation, pigmentation and bioactivity in marine Pseudoalteromonas.</title>
        <authorList>
            <person name="Sonnenschein E.C."/>
            <person name="Bech P.K."/>
        </authorList>
    </citation>
    <scope>NUCLEOTIDE SEQUENCE [LARGE SCALE GENOMIC DNA]</scope>
    <source>
        <strain evidence="5">S3790</strain>
    </source>
</reference>
<accession>A0A5S3V0X6</accession>
<keyword evidence="1" id="KW-0732">Signal</keyword>
<keyword evidence="4" id="KW-1185">Reference proteome</keyword>
<evidence type="ECO:0000313" key="2">
    <source>
        <dbReference type="EMBL" id="TMO64150.1"/>
    </source>
</evidence>
<evidence type="ECO:0000313" key="4">
    <source>
        <dbReference type="Proteomes" id="UP000307164"/>
    </source>
</evidence>
<proteinExistence type="predicted"/>
<reference evidence="2" key="3">
    <citation type="submission" date="2019-09" db="EMBL/GenBank/DDBJ databases">
        <title>Co-occurence of chitin degradation, pigmentation and bioactivity in marine Pseudoalteromonas.</title>
        <authorList>
            <person name="Sonnenschein E.C."/>
            <person name="Bech P.K."/>
        </authorList>
    </citation>
    <scope>NUCLEOTIDE SEQUENCE</scope>
    <source>
        <strain evidence="2">S3790</strain>
        <strain evidence="3 4">S3895</strain>
    </source>
</reference>
<sequence>MNKSMIVISATVLATSMGSQATEYSRTFNIEDMTKDGEKYSVAFTPEFNVAASVIVLDVNVEGNATLSSRQESVCTLWEEDICVGPVKQLWHSEFSHEFKYTVSCDDKVILNKFADQLEFTNEKLTSTKSKIHIQDAFINLNELTCETVSFAIETLQGKDIEQIVGSIKFSDSTSK</sequence>
<dbReference type="RefSeq" id="WP_138593356.1">
    <property type="nucleotide sequence ID" value="NZ_PNBW01000063.1"/>
</dbReference>
<dbReference type="EMBL" id="PNBX01000111">
    <property type="protein sequence ID" value="TMO64150.1"/>
    <property type="molecule type" value="Genomic_DNA"/>
</dbReference>
<evidence type="ECO:0000256" key="1">
    <source>
        <dbReference type="SAM" id="SignalP"/>
    </source>
</evidence>